<dbReference type="PANTHER" id="PTHR10696">
    <property type="entry name" value="GAMMA-BUTYROBETAINE HYDROXYLASE-RELATED"/>
    <property type="match status" value="1"/>
</dbReference>
<name>A0ABW1CLL6_9ACTN</name>
<evidence type="ECO:0000256" key="4">
    <source>
        <dbReference type="ARBA" id="ARBA00023194"/>
    </source>
</evidence>
<reference evidence="7" key="1">
    <citation type="journal article" date="2019" name="Int. J. Syst. Evol. Microbiol.">
        <title>The Global Catalogue of Microorganisms (GCM) 10K type strain sequencing project: providing services to taxonomists for standard genome sequencing and annotation.</title>
        <authorList>
            <consortium name="The Broad Institute Genomics Platform"/>
            <consortium name="The Broad Institute Genome Sequencing Center for Infectious Disease"/>
            <person name="Wu L."/>
            <person name="Ma J."/>
        </authorList>
    </citation>
    <scope>NUCLEOTIDE SEQUENCE [LARGE SCALE GENOMIC DNA]</scope>
    <source>
        <strain evidence="7">CCUG 53903</strain>
    </source>
</reference>
<keyword evidence="3" id="KW-0408">Iron</keyword>
<dbReference type="GO" id="GO:0051213">
    <property type="term" value="F:dioxygenase activity"/>
    <property type="evidence" value="ECO:0007669"/>
    <property type="project" value="UniProtKB-KW"/>
</dbReference>
<evidence type="ECO:0000256" key="1">
    <source>
        <dbReference type="ARBA" id="ARBA00001954"/>
    </source>
</evidence>
<comment type="cofactor">
    <cofactor evidence="1">
        <name>Fe(2+)</name>
        <dbReference type="ChEBI" id="CHEBI:29033"/>
    </cofactor>
</comment>
<keyword evidence="4" id="KW-0045">Antibiotic biosynthesis</keyword>
<feature type="domain" description="TauD/TfdA-like" evidence="5">
    <location>
        <begin position="32"/>
        <end position="304"/>
    </location>
</feature>
<organism evidence="6 7">
    <name type="scientific">Nonomuraea insulae</name>
    <dbReference type="NCBI Taxonomy" id="1616787"/>
    <lineage>
        <taxon>Bacteria</taxon>
        <taxon>Bacillati</taxon>
        <taxon>Actinomycetota</taxon>
        <taxon>Actinomycetes</taxon>
        <taxon>Streptosporangiales</taxon>
        <taxon>Streptosporangiaceae</taxon>
        <taxon>Nonomuraea</taxon>
    </lineage>
</organism>
<dbReference type="Proteomes" id="UP001596058">
    <property type="component" value="Unassembled WGS sequence"/>
</dbReference>
<dbReference type="InterPro" id="IPR050411">
    <property type="entry name" value="AlphaKG_dependent_hydroxylases"/>
</dbReference>
<evidence type="ECO:0000259" key="5">
    <source>
        <dbReference type="Pfam" id="PF02668"/>
    </source>
</evidence>
<dbReference type="PANTHER" id="PTHR10696:SF56">
    <property type="entry name" value="TAUD_TFDA-LIKE DOMAIN-CONTAINING PROTEIN"/>
    <property type="match status" value="1"/>
</dbReference>
<dbReference type="SUPFAM" id="SSF51197">
    <property type="entry name" value="Clavaminate synthase-like"/>
    <property type="match status" value="1"/>
</dbReference>
<evidence type="ECO:0000256" key="3">
    <source>
        <dbReference type="ARBA" id="ARBA00023004"/>
    </source>
</evidence>
<dbReference type="RefSeq" id="WP_379516054.1">
    <property type="nucleotide sequence ID" value="NZ_JBHSPA010000025.1"/>
</dbReference>
<keyword evidence="7" id="KW-1185">Reference proteome</keyword>
<sequence>MTPADLELTPGKPPILPVSEPVAAAEWVGEYRALLTEVLLRHGAVLVRGLGVRDAALLGQLSAQLMESTVMDREAFARRHPLGNSVFSSLEWPPDQPMCMHHEQSYLLEVPRLLAIGCFAAPDSGGITGLADAEAVLAELPEPLVARFAETGWTLRRSFNDVVGLPWREAFGGDDREAAEKYCQANRITCDWRPDGLRTSQTRPAVLDHPLTGRPVWCNQIAFLNEWTMDPAVREYLVMQLGADGLPFNTGYGDGEPVDAETIRTINEVYESLTLREPWQAGDLLLVDNVRMAHSREPYQGRREIGMVQGDPAPTPRG</sequence>
<dbReference type="EMBL" id="JBHSPA010000025">
    <property type="protein sequence ID" value="MFC5826543.1"/>
    <property type="molecule type" value="Genomic_DNA"/>
</dbReference>
<keyword evidence="2 6" id="KW-0560">Oxidoreductase</keyword>
<gene>
    <name evidence="6" type="ORF">ACFPZ3_21965</name>
</gene>
<comment type="caution">
    <text evidence="6">The sequence shown here is derived from an EMBL/GenBank/DDBJ whole genome shotgun (WGS) entry which is preliminary data.</text>
</comment>
<proteinExistence type="predicted"/>
<dbReference type="InterPro" id="IPR003819">
    <property type="entry name" value="TauD/TfdA-like"/>
</dbReference>
<dbReference type="Pfam" id="PF02668">
    <property type="entry name" value="TauD"/>
    <property type="match status" value="1"/>
</dbReference>
<evidence type="ECO:0000313" key="6">
    <source>
        <dbReference type="EMBL" id="MFC5826543.1"/>
    </source>
</evidence>
<evidence type="ECO:0000256" key="2">
    <source>
        <dbReference type="ARBA" id="ARBA00023002"/>
    </source>
</evidence>
<protein>
    <submittedName>
        <fullName evidence="6">TauD/TfdA family dioxygenase</fullName>
        <ecNumber evidence="6">1.14.11.-</ecNumber>
    </submittedName>
</protein>
<accession>A0ABW1CLL6</accession>
<dbReference type="EC" id="1.14.11.-" evidence="6"/>
<keyword evidence="6" id="KW-0223">Dioxygenase</keyword>
<evidence type="ECO:0000313" key="7">
    <source>
        <dbReference type="Proteomes" id="UP001596058"/>
    </source>
</evidence>
<dbReference type="InterPro" id="IPR042098">
    <property type="entry name" value="TauD-like_sf"/>
</dbReference>
<dbReference type="Gene3D" id="3.60.130.10">
    <property type="entry name" value="Clavaminate synthase-like"/>
    <property type="match status" value="1"/>
</dbReference>